<dbReference type="Pfam" id="PF09107">
    <property type="entry name" value="WHD_3rd_SelB"/>
    <property type="match status" value="1"/>
</dbReference>
<dbReference type="InterPro" id="IPR015191">
    <property type="entry name" value="SelB_WHD4"/>
</dbReference>
<dbReference type="Proteomes" id="UP000199051">
    <property type="component" value="Unassembled WGS sequence"/>
</dbReference>
<feature type="domain" description="Translation elongation factor EFTu-like" evidence="3">
    <location>
        <begin position="185"/>
        <end position="249"/>
    </location>
</feature>
<dbReference type="InterPro" id="IPR000795">
    <property type="entry name" value="T_Tr_GTP-bd_dom"/>
</dbReference>
<dbReference type="GO" id="GO:0003924">
    <property type="term" value="F:GTPase activity"/>
    <property type="evidence" value="ECO:0007669"/>
    <property type="project" value="InterPro"/>
</dbReference>
<dbReference type="EMBL" id="FOGI01000013">
    <property type="protein sequence ID" value="SES41594.1"/>
    <property type="molecule type" value="Genomic_DNA"/>
</dbReference>
<dbReference type="GO" id="GO:0003746">
    <property type="term" value="F:translation elongation factor activity"/>
    <property type="evidence" value="ECO:0007669"/>
    <property type="project" value="UniProtKB-KW"/>
</dbReference>
<dbReference type="InterPro" id="IPR036388">
    <property type="entry name" value="WH-like_DNA-bd_sf"/>
</dbReference>
<dbReference type="InterPro" id="IPR004161">
    <property type="entry name" value="EFTu-like_2"/>
</dbReference>
<dbReference type="InterPro" id="IPR050055">
    <property type="entry name" value="EF-Tu_GTPase"/>
</dbReference>
<dbReference type="AlphaFoldDB" id="A0A1H9X634"/>
<organism evidence="5 6">
    <name type="scientific">Actinokineospora terrae</name>
    <dbReference type="NCBI Taxonomy" id="155974"/>
    <lineage>
        <taxon>Bacteria</taxon>
        <taxon>Bacillati</taxon>
        <taxon>Actinomycetota</taxon>
        <taxon>Actinomycetes</taxon>
        <taxon>Pseudonocardiales</taxon>
        <taxon>Pseudonocardiaceae</taxon>
        <taxon>Actinokineospora</taxon>
    </lineage>
</organism>
<dbReference type="GO" id="GO:0003723">
    <property type="term" value="F:RNA binding"/>
    <property type="evidence" value="ECO:0007669"/>
    <property type="project" value="InterPro"/>
</dbReference>
<accession>A0A1H9X634</accession>
<protein>
    <submittedName>
        <fullName evidence="5">Selenocysteine-specific translation elongation factor SelB</fullName>
    </submittedName>
</protein>
<dbReference type="GO" id="GO:0001514">
    <property type="term" value="P:selenocysteine incorporation"/>
    <property type="evidence" value="ECO:0007669"/>
    <property type="project" value="InterPro"/>
</dbReference>
<dbReference type="InterPro" id="IPR009000">
    <property type="entry name" value="Transl_B-barrel_sf"/>
</dbReference>
<keyword evidence="5" id="KW-0251">Elongation factor</keyword>
<dbReference type="STRING" id="155974.SAMN04487818_11318"/>
<dbReference type="Pfam" id="PF03144">
    <property type="entry name" value="GTP_EFTU_D2"/>
    <property type="match status" value="1"/>
</dbReference>
<reference evidence="6" key="1">
    <citation type="submission" date="2016-10" db="EMBL/GenBank/DDBJ databases">
        <authorList>
            <person name="Varghese N."/>
            <person name="Submissions S."/>
        </authorList>
    </citation>
    <scope>NUCLEOTIDE SEQUENCE [LARGE SCALE GENOMIC DNA]</scope>
    <source>
        <strain evidence="6">DSM 44260</strain>
    </source>
</reference>
<dbReference type="GO" id="GO:0005829">
    <property type="term" value="C:cytosol"/>
    <property type="evidence" value="ECO:0007669"/>
    <property type="project" value="TreeGrafter"/>
</dbReference>
<dbReference type="SUPFAM" id="SSF46785">
    <property type="entry name" value="Winged helix' DNA-binding domain"/>
    <property type="match status" value="1"/>
</dbReference>
<keyword evidence="6" id="KW-1185">Reference proteome</keyword>
<dbReference type="Gene3D" id="3.40.50.300">
    <property type="entry name" value="P-loop containing nucleotide triphosphate hydrolases"/>
    <property type="match status" value="1"/>
</dbReference>
<dbReference type="InterPro" id="IPR036390">
    <property type="entry name" value="WH_DNA-bd_sf"/>
</dbReference>
<keyword evidence="1" id="KW-0547">Nucleotide-binding</keyword>
<proteinExistence type="predicted"/>
<feature type="domain" description="Elongation factor SelB fourth winged-helix" evidence="4">
    <location>
        <begin position="480"/>
        <end position="524"/>
    </location>
</feature>
<dbReference type="RefSeq" id="WP_092784640.1">
    <property type="nucleotide sequence ID" value="NZ_FOGI01000013.1"/>
</dbReference>
<dbReference type="Gene3D" id="2.40.30.10">
    <property type="entry name" value="Translation factors"/>
    <property type="match status" value="1"/>
</dbReference>
<evidence type="ECO:0000313" key="5">
    <source>
        <dbReference type="EMBL" id="SES41594.1"/>
    </source>
</evidence>
<dbReference type="PANTHER" id="PTHR43721:SF22">
    <property type="entry name" value="ELONGATION FACTOR TU, MITOCHONDRIAL"/>
    <property type="match status" value="1"/>
</dbReference>
<feature type="domain" description="Tr-type G" evidence="2">
    <location>
        <begin position="4"/>
        <end position="118"/>
    </location>
</feature>
<dbReference type="SUPFAM" id="SSF52540">
    <property type="entry name" value="P-loop containing nucleoside triphosphate hydrolases"/>
    <property type="match status" value="1"/>
</dbReference>
<dbReference type="SUPFAM" id="SSF50447">
    <property type="entry name" value="Translation proteins"/>
    <property type="match status" value="1"/>
</dbReference>
<sequence>MQVIATAGHVDHGKSTLVRLLTGMEPDRWEQERRRGLTLDLGFAWTSLPAVGEVAFVDVPGHERFVPTMLAGVGPAPAVLFAVAADSPWMPQAEEHLAAVDALGVAHGLLVVTRADLADPGPIRRDALARIARTSLGSVPSVVANDGIGGLRAAVADLVAGLPAPDVDGGVRLWVDRSFTVAGAGTVVTGTLRAGTIRPGDELLLRGKPVRVRGVHALGEARSSVSAVARVGVNLRGVERSEVERGDALVTRGGWWDARVVDVTCAGLARQVVVHIGAAAVPARAHALADGSRLFLTRPLPLCVGDRVLVRNPGTHGIVGGTVVDLDRLGRSPVFTAGQRTPLGRTGRVVAGEWYTDQWDALSTRARSELAAWRLDHPLEVGLPTETLRRKLRLPSAELVAPLLSGHDSPDLPKAVVVALDALTVDLSAAPFAAPDAARLRQLGLGPREVAVAVRAGRLVKLADGIVLLPGAADEAARVLAGLAQPFTTSQARQALGTSRRVALPLLALLDRTGVTKRLPDDTRQLRQ</sequence>
<evidence type="ECO:0000259" key="3">
    <source>
        <dbReference type="Pfam" id="PF03144"/>
    </source>
</evidence>
<dbReference type="Pfam" id="PF00009">
    <property type="entry name" value="GTP_EFTU"/>
    <property type="match status" value="1"/>
</dbReference>
<dbReference type="GO" id="GO:0005525">
    <property type="term" value="F:GTP binding"/>
    <property type="evidence" value="ECO:0007669"/>
    <property type="project" value="UniProtKB-KW"/>
</dbReference>
<evidence type="ECO:0000313" key="6">
    <source>
        <dbReference type="Proteomes" id="UP000199051"/>
    </source>
</evidence>
<dbReference type="Gene3D" id="1.10.10.10">
    <property type="entry name" value="Winged helix-like DNA-binding domain superfamily/Winged helix DNA-binding domain"/>
    <property type="match status" value="1"/>
</dbReference>
<evidence type="ECO:0000259" key="2">
    <source>
        <dbReference type="Pfam" id="PF00009"/>
    </source>
</evidence>
<gene>
    <name evidence="5" type="ORF">SAMN04487818_11318</name>
</gene>
<keyword evidence="1" id="KW-0342">GTP-binding</keyword>
<evidence type="ECO:0000256" key="1">
    <source>
        <dbReference type="ARBA" id="ARBA00023134"/>
    </source>
</evidence>
<dbReference type="PANTHER" id="PTHR43721">
    <property type="entry name" value="ELONGATION FACTOR TU-RELATED"/>
    <property type="match status" value="1"/>
</dbReference>
<evidence type="ECO:0000259" key="4">
    <source>
        <dbReference type="Pfam" id="PF09107"/>
    </source>
</evidence>
<keyword evidence="5" id="KW-0648">Protein biosynthesis</keyword>
<name>A0A1H9X634_9PSEU</name>
<dbReference type="InterPro" id="IPR027417">
    <property type="entry name" value="P-loop_NTPase"/>
</dbReference>